<dbReference type="Proteomes" id="UP000031978">
    <property type="component" value="Unassembled WGS sequence"/>
</dbReference>
<dbReference type="EMBL" id="JXCL01000029">
    <property type="protein sequence ID" value="KIL17074.1"/>
    <property type="molecule type" value="Genomic_DNA"/>
</dbReference>
<proteinExistence type="predicted"/>
<reference evidence="1 2" key="1">
    <citation type="submission" date="2014-12" db="EMBL/GenBank/DDBJ databases">
        <title>Draft Genome Sequences of Five Spore-Forming Food Isolates of Bacillus pumilus.</title>
        <authorList>
            <person name="de Jong A."/>
            <person name="van Heel A.J."/>
            <person name="Montalban-Lopez M."/>
            <person name="Krawczyk A.O."/>
            <person name="Berendsen E.M."/>
            <person name="Wells-Bennik M."/>
            <person name="Kuipers O.P."/>
        </authorList>
    </citation>
    <scope>NUCLEOTIDE SEQUENCE [LARGE SCALE GENOMIC DNA]</scope>
    <source>
        <strain evidence="1 2">B4127</strain>
    </source>
</reference>
<protein>
    <submittedName>
        <fullName evidence="1">Uncharacterized protein</fullName>
    </submittedName>
</protein>
<dbReference type="AlphaFoldDB" id="A0AB34QRX7"/>
<evidence type="ECO:0000313" key="1">
    <source>
        <dbReference type="EMBL" id="KIL17074.1"/>
    </source>
</evidence>
<comment type="caution">
    <text evidence="1">The sequence shown here is derived from an EMBL/GenBank/DDBJ whole genome shotgun (WGS) entry which is preliminary data.</text>
</comment>
<name>A0AB34QRX7_BACPU</name>
<organism evidence="1 2">
    <name type="scientific">Bacillus pumilus</name>
    <name type="common">Bacillus mesentericus</name>
    <dbReference type="NCBI Taxonomy" id="1408"/>
    <lineage>
        <taxon>Bacteria</taxon>
        <taxon>Bacillati</taxon>
        <taxon>Bacillota</taxon>
        <taxon>Bacilli</taxon>
        <taxon>Bacillales</taxon>
        <taxon>Bacillaceae</taxon>
        <taxon>Bacillus</taxon>
    </lineage>
</organism>
<gene>
    <name evidence="1" type="ORF">B4127_2339</name>
</gene>
<evidence type="ECO:0000313" key="2">
    <source>
        <dbReference type="Proteomes" id="UP000031978"/>
    </source>
</evidence>
<accession>A0AB34QRX7</accession>
<sequence>MKVRKTMAGVAVSLGLLLPVKYEKEFTHHTYDKIEKL</sequence>